<feature type="non-terminal residue" evidence="1">
    <location>
        <position position="62"/>
    </location>
</feature>
<protein>
    <submittedName>
        <fullName evidence="1">Uncharacterized protein</fullName>
    </submittedName>
</protein>
<name>A0AAD8E7N6_DIPPU</name>
<feature type="non-terminal residue" evidence="1">
    <location>
        <position position="1"/>
    </location>
</feature>
<dbReference type="EMBL" id="JASPKZ010008368">
    <property type="protein sequence ID" value="KAJ9579911.1"/>
    <property type="molecule type" value="Genomic_DNA"/>
</dbReference>
<accession>A0AAD8E7N6</accession>
<keyword evidence="2" id="KW-1185">Reference proteome</keyword>
<dbReference type="AlphaFoldDB" id="A0AAD8E7N6"/>
<evidence type="ECO:0000313" key="2">
    <source>
        <dbReference type="Proteomes" id="UP001233999"/>
    </source>
</evidence>
<dbReference type="Proteomes" id="UP001233999">
    <property type="component" value="Unassembled WGS sequence"/>
</dbReference>
<proteinExistence type="predicted"/>
<comment type="caution">
    <text evidence="1">The sequence shown here is derived from an EMBL/GenBank/DDBJ whole genome shotgun (WGS) entry which is preliminary data.</text>
</comment>
<reference evidence="1" key="2">
    <citation type="submission" date="2023-05" db="EMBL/GenBank/DDBJ databases">
        <authorList>
            <person name="Fouks B."/>
        </authorList>
    </citation>
    <scope>NUCLEOTIDE SEQUENCE</scope>
    <source>
        <strain evidence="1">Stay&amp;Tobe</strain>
        <tissue evidence="1">Testes</tissue>
    </source>
</reference>
<reference evidence="1" key="1">
    <citation type="journal article" date="2023" name="IScience">
        <title>Live-bearing cockroach genome reveals convergent evolutionary mechanisms linked to viviparity in insects and beyond.</title>
        <authorList>
            <person name="Fouks B."/>
            <person name="Harrison M.C."/>
            <person name="Mikhailova A.A."/>
            <person name="Marchal E."/>
            <person name="English S."/>
            <person name="Carruthers M."/>
            <person name="Jennings E.C."/>
            <person name="Chiamaka E.L."/>
            <person name="Frigard R.A."/>
            <person name="Pippel M."/>
            <person name="Attardo G.M."/>
            <person name="Benoit J.B."/>
            <person name="Bornberg-Bauer E."/>
            <person name="Tobe S.S."/>
        </authorList>
    </citation>
    <scope>NUCLEOTIDE SEQUENCE</scope>
    <source>
        <strain evidence="1">Stay&amp;Tobe</strain>
    </source>
</reference>
<sequence length="62" mass="7132">RPNVTDVALPICRLVRDRSPVTLFSLTWRQSKSFLNPRSLFSWRTNEISPATTPSFLILDTL</sequence>
<organism evidence="1 2">
    <name type="scientific">Diploptera punctata</name>
    <name type="common">Pacific beetle cockroach</name>
    <dbReference type="NCBI Taxonomy" id="6984"/>
    <lineage>
        <taxon>Eukaryota</taxon>
        <taxon>Metazoa</taxon>
        <taxon>Ecdysozoa</taxon>
        <taxon>Arthropoda</taxon>
        <taxon>Hexapoda</taxon>
        <taxon>Insecta</taxon>
        <taxon>Pterygota</taxon>
        <taxon>Neoptera</taxon>
        <taxon>Polyneoptera</taxon>
        <taxon>Dictyoptera</taxon>
        <taxon>Blattodea</taxon>
        <taxon>Blaberoidea</taxon>
        <taxon>Blaberidae</taxon>
        <taxon>Diplopterinae</taxon>
        <taxon>Diploptera</taxon>
    </lineage>
</organism>
<gene>
    <name evidence="1" type="ORF">L9F63_004444</name>
</gene>
<evidence type="ECO:0000313" key="1">
    <source>
        <dbReference type="EMBL" id="KAJ9579911.1"/>
    </source>
</evidence>